<feature type="non-terminal residue" evidence="1">
    <location>
        <position position="1"/>
    </location>
</feature>
<gene>
    <name evidence="1" type="ORF">LCGC14_2179600</name>
</gene>
<name>A0A0F9GIJ7_9ZZZZ</name>
<sequence>DGVPSGSKGACVDNQGTVEVTGDSARAWYLRVGRDDRGAVIQSGGSMYIYERVVLGFAADAYGSYQLDGGDFWAAKDMVLGMYGEGLFEQSAGTVSVQGLHISAYDNYNGGLGVYRQTGGTHNATRITLYSGGSYELADEAVLNSVLVDGDGTFSQTGGTHQTRDIDTVSYTITGGELEADELLVTQILSHGIATFDQADSDAQVTVNDFLVVGRGGSQYGEYMLRAGNLTVNGYEVIGSTGGQGLFQQTGGVHRAARISVRSSYGNTSRFELLGGTLTVVTAMDLRGGGELSFPSPGGELIFEDQASADFSRGSLIGAGNAIINGGAESLIIFPAGFDPYSQLGSYTNPGITHISGSTLLVPDGKTVRFVGILDDHVICEGRLAGSMDLADGVEVGSNGLLEVGQGTITVRDHVSGIDGGAIFAKELAVGAGTAATFRHVSGTVDLSSGQLSLRADLGIATYEMGPGAILKTGITKIGWHGGNASFLQTGGVHDTDSLYITWSTYYPPDAKYELTGGQLRVAGPLLLGGYGSARASFAISGGELTVGARLYVGVNGSIARFDQEGGDVKANTLTVATSTYAPIDGMYTIGGGSLTTGGTEIGGLGLGRFVHTGGDHVVNGTLSIASSGAQPGSYT</sequence>
<accession>A0A0F9GIJ7</accession>
<dbReference type="AlphaFoldDB" id="A0A0F9GIJ7"/>
<dbReference type="EMBL" id="LAZR01028313">
    <property type="protein sequence ID" value="KKL62992.1"/>
    <property type="molecule type" value="Genomic_DNA"/>
</dbReference>
<feature type="non-terminal residue" evidence="1">
    <location>
        <position position="636"/>
    </location>
</feature>
<organism evidence="1">
    <name type="scientific">marine sediment metagenome</name>
    <dbReference type="NCBI Taxonomy" id="412755"/>
    <lineage>
        <taxon>unclassified sequences</taxon>
        <taxon>metagenomes</taxon>
        <taxon>ecological metagenomes</taxon>
    </lineage>
</organism>
<reference evidence="1" key="1">
    <citation type="journal article" date="2015" name="Nature">
        <title>Complex archaea that bridge the gap between prokaryotes and eukaryotes.</title>
        <authorList>
            <person name="Spang A."/>
            <person name="Saw J.H."/>
            <person name="Jorgensen S.L."/>
            <person name="Zaremba-Niedzwiedzka K."/>
            <person name="Martijn J."/>
            <person name="Lind A.E."/>
            <person name="van Eijk R."/>
            <person name="Schleper C."/>
            <person name="Guy L."/>
            <person name="Ettema T.J."/>
        </authorList>
    </citation>
    <scope>NUCLEOTIDE SEQUENCE</scope>
</reference>
<proteinExistence type="predicted"/>
<comment type="caution">
    <text evidence="1">The sequence shown here is derived from an EMBL/GenBank/DDBJ whole genome shotgun (WGS) entry which is preliminary data.</text>
</comment>
<evidence type="ECO:0000313" key="1">
    <source>
        <dbReference type="EMBL" id="KKL62992.1"/>
    </source>
</evidence>
<protein>
    <submittedName>
        <fullName evidence="1">Uncharacterized protein</fullName>
    </submittedName>
</protein>